<evidence type="ECO:0000313" key="2">
    <source>
        <dbReference type="Proteomes" id="UP000315128"/>
    </source>
</evidence>
<keyword evidence="1" id="KW-0946">Virion</keyword>
<keyword evidence="2" id="KW-1185">Reference proteome</keyword>
<organism evidence="1 2">
    <name type="scientific">Lactococcus protaetiae</name>
    <dbReference type="NCBI Taxonomy" id="2592653"/>
    <lineage>
        <taxon>Bacteria</taxon>
        <taxon>Bacillati</taxon>
        <taxon>Bacillota</taxon>
        <taxon>Bacilli</taxon>
        <taxon>Lactobacillales</taxon>
        <taxon>Streptococcaceae</taxon>
        <taxon>Lactococcus</taxon>
    </lineage>
</organism>
<dbReference type="Proteomes" id="UP000315128">
    <property type="component" value="Chromosome"/>
</dbReference>
<dbReference type="KEGG" id="lack:FLP15_03115"/>
<dbReference type="AlphaFoldDB" id="A0A514Z6Y0"/>
<name>A0A514Z6Y0_9LACT</name>
<dbReference type="EMBL" id="CP041356">
    <property type="protein sequence ID" value="QDK70340.1"/>
    <property type="molecule type" value="Genomic_DNA"/>
</dbReference>
<accession>A0A514Z6Y0</accession>
<sequence>MSFTNFIPKLWSARLLANLDNALVANQFVSRDYEGEIKAFGDTVYINQVGDITIKDYDGSDIDDPEELDSTQQTLSIDQAKYFNFMVKDIDKAQSNIGLVDTSMGRAGYAMDTVVDKDIFEVAASGAGVKVGTVATPKEITVRNAYDEIVMLGVTMDENNVPKFGRKLALPAWYFGLLARDFRFTKDMTVLANGVVQGATVGGFQLVSSNNLKTETSGAVHAIAAGGISQSNNGKVLGPIQLAMQVVETEAYRPQNNFSDAVKGLTVWGRKVVQPKEVADFVIVQGTETTPDDGLGA</sequence>
<reference evidence="1 2" key="1">
    <citation type="submission" date="2019-07" db="EMBL/GenBank/DDBJ databases">
        <title>Genome sequencing of KACC 19320.</title>
        <authorList>
            <person name="Heo J."/>
            <person name="Kim S.-J."/>
            <person name="Kim J.-S."/>
            <person name="Hong S.-B."/>
            <person name="Kwon S.-W."/>
        </authorList>
    </citation>
    <scope>NUCLEOTIDE SEQUENCE [LARGE SCALE GENOMIC DNA]</scope>
    <source>
        <strain evidence="1 2">KACC 19320</strain>
    </source>
</reference>
<evidence type="ECO:0000313" key="1">
    <source>
        <dbReference type="EMBL" id="QDK70340.1"/>
    </source>
</evidence>
<dbReference type="OrthoDB" id="1624479at2"/>
<proteinExistence type="predicted"/>
<dbReference type="RefSeq" id="WP_142765955.1">
    <property type="nucleotide sequence ID" value="NZ_CP041356.1"/>
</dbReference>
<protein>
    <submittedName>
        <fullName evidence="1">P22 coat protein-protein 5 domain protein</fullName>
    </submittedName>
</protein>
<keyword evidence="1" id="KW-0167">Capsid protein</keyword>
<gene>
    <name evidence="1" type="ORF">FLP15_03115</name>
</gene>